<evidence type="ECO:0000259" key="3">
    <source>
        <dbReference type="PROSITE" id="PS50048"/>
    </source>
</evidence>
<dbReference type="GO" id="GO:0000981">
    <property type="term" value="F:DNA-binding transcription factor activity, RNA polymerase II-specific"/>
    <property type="evidence" value="ECO:0007669"/>
    <property type="project" value="InterPro"/>
</dbReference>
<dbReference type="PROSITE" id="PS50048">
    <property type="entry name" value="ZN2_CY6_FUNGAL_2"/>
    <property type="match status" value="1"/>
</dbReference>
<feature type="region of interest" description="Disordered" evidence="2">
    <location>
        <begin position="92"/>
        <end position="120"/>
    </location>
</feature>
<dbReference type="GO" id="GO:0008270">
    <property type="term" value="F:zinc ion binding"/>
    <property type="evidence" value="ECO:0007669"/>
    <property type="project" value="InterPro"/>
</dbReference>
<dbReference type="PANTHER" id="PTHR47840:SF3">
    <property type="entry name" value="ZN(II)2CYS6 TRANSCRIPTION FACTOR (EUROFUNG)"/>
    <property type="match status" value="1"/>
</dbReference>
<proteinExistence type="predicted"/>
<organism evidence="4 5">
    <name type="scientific">Cercospora kikuchii</name>
    <dbReference type="NCBI Taxonomy" id="84275"/>
    <lineage>
        <taxon>Eukaryota</taxon>
        <taxon>Fungi</taxon>
        <taxon>Dikarya</taxon>
        <taxon>Ascomycota</taxon>
        <taxon>Pezizomycotina</taxon>
        <taxon>Dothideomycetes</taxon>
        <taxon>Dothideomycetidae</taxon>
        <taxon>Mycosphaerellales</taxon>
        <taxon>Mycosphaerellaceae</taxon>
        <taxon>Cercospora</taxon>
    </lineage>
</organism>
<feature type="compositionally biased region" description="Basic and acidic residues" evidence="2">
    <location>
        <begin position="175"/>
        <end position="192"/>
    </location>
</feature>
<dbReference type="Gene3D" id="4.10.240.10">
    <property type="entry name" value="Zn(2)-C6 fungal-type DNA-binding domain"/>
    <property type="match status" value="1"/>
</dbReference>
<dbReference type="Pfam" id="PF00172">
    <property type="entry name" value="Zn_clus"/>
    <property type="match status" value="1"/>
</dbReference>
<evidence type="ECO:0000313" key="4">
    <source>
        <dbReference type="EMBL" id="GIZ46896.1"/>
    </source>
</evidence>
<dbReference type="CDD" id="cd12148">
    <property type="entry name" value="fungal_TF_MHR"/>
    <property type="match status" value="1"/>
</dbReference>
<feature type="domain" description="Zn(2)-C6 fungal-type" evidence="3">
    <location>
        <begin position="18"/>
        <end position="52"/>
    </location>
</feature>
<sequence>MSESSPRPTKRMRKGTRSCLECRKRKVRCTFDHNHGRPPCDSCIDRQTTCQRQEQLPAVEASNPSDSISHRVGRLEAAVQSLSSTVAWMQTTLPSGPPESVDSGQYSHVASPDARGDQVSRTSLAGAAVITPVAAGHERNRDANETGDEAPPLGTEPAYLHSLFNNHVLSTAARAGEERSLPPTTEPRKPDCAQKCSVDLSSEVPSLADVRVVVASAADWWTIHNAVLSPLSLDSKQALIDAHPGHVTPAPSSTKVGMWLGYFAITLLQLPQNFDRSNLRSIKDPHELVQCIFIHVDEFLSADSPLQARDGIECAIVLAKLASYLGRPRKAWLLTRRAVTFAQLLNLDRARRQCRNAQASGNTNSFAFQHLETSATVWESLSGLDCFLSLLLHLPAAAPSSFSKREQVDPRESQNVLQHMMLEQSHIASRICYRDQLDSESDAEDETTRIVQDLSKLEQALPDTWWRLDRSAIHDISTATPVLLQMTHYYMATRAHLPYLFKAKDDVKFQTNARACMQACRDVLRRYFAVRTRLAEGIFLSRTCEIQVFLACVILLLHRDRSSEYLPPTDSWESDATLLNNTKTAISKAAAGTSDSFTEMLVSALDQIEHCLDALDESRVVQLRVPLLGTISISRSPAKSPSLEMPTVPFWAIPPIMASETLGIDEAIWDWPTDLNTLDDELSFWAVDTSLPGIPSNW</sequence>
<feature type="region of interest" description="Disordered" evidence="2">
    <location>
        <begin position="174"/>
        <end position="193"/>
    </location>
</feature>
<dbReference type="InterPro" id="IPR036864">
    <property type="entry name" value="Zn2-C6_fun-type_DNA-bd_sf"/>
</dbReference>
<feature type="region of interest" description="Disordered" evidence="2">
    <location>
        <begin position="133"/>
        <end position="157"/>
    </location>
</feature>
<keyword evidence="1" id="KW-0539">Nucleus</keyword>
<accession>A0A9P3CQN9</accession>
<dbReference type="SUPFAM" id="SSF57701">
    <property type="entry name" value="Zn2/Cys6 DNA-binding domain"/>
    <property type="match status" value="1"/>
</dbReference>
<dbReference type="Proteomes" id="UP000825890">
    <property type="component" value="Unassembled WGS sequence"/>
</dbReference>
<protein>
    <recommendedName>
        <fullName evidence="3">Zn(2)-C6 fungal-type domain-containing protein</fullName>
    </recommendedName>
</protein>
<gene>
    <name evidence="4" type="ORF">CKM354_001000200</name>
</gene>
<dbReference type="CDD" id="cd00067">
    <property type="entry name" value="GAL4"/>
    <property type="match status" value="1"/>
</dbReference>
<dbReference type="EMBL" id="BOLY01000006">
    <property type="protein sequence ID" value="GIZ46896.1"/>
    <property type="molecule type" value="Genomic_DNA"/>
</dbReference>
<keyword evidence="5" id="KW-1185">Reference proteome</keyword>
<dbReference type="RefSeq" id="XP_044661383.1">
    <property type="nucleotide sequence ID" value="XM_044805448.1"/>
</dbReference>
<dbReference type="PROSITE" id="PS00463">
    <property type="entry name" value="ZN2_CY6_FUNGAL_1"/>
    <property type="match status" value="1"/>
</dbReference>
<evidence type="ECO:0000256" key="2">
    <source>
        <dbReference type="SAM" id="MobiDB-lite"/>
    </source>
</evidence>
<evidence type="ECO:0000256" key="1">
    <source>
        <dbReference type="ARBA" id="ARBA00023242"/>
    </source>
</evidence>
<dbReference type="PANTHER" id="PTHR47840">
    <property type="entry name" value="ZN(II)2CYS6 TRANSCRIPTION FACTOR (EUROFUNG)-RELATED"/>
    <property type="match status" value="1"/>
</dbReference>
<name>A0A9P3CQN9_9PEZI</name>
<dbReference type="AlphaFoldDB" id="A0A9P3CQN9"/>
<evidence type="ECO:0000313" key="5">
    <source>
        <dbReference type="Proteomes" id="UP000825890"/>
    </source>
</evidence>
<reference evidence="4 5" key="1">
    <citation type="submission" date="2021-01" db="EMBL/GenBank/DDBJ databases">
        <title>Cercospora kikuchii MAFF 305040 whole genome shotgun sequence.</title>
        <authorList>
            <person name="Kashiwa T."/>
            <person name="Suzuki T."/>
        </authorList>
    </citation>
    <scope>NUCLEOTIDE SEQUENCE [LARGE SCALE GENOMIC DNA]</scope>
    <source>
        <strain evidence="4 5">MAFF 305040</strain>
    </source>
</reference>
<dbReference type="OrthoDB" id="5392779at2759"/>
<dbReference type="GeneID" id="68295577"/>
<dbReference type="InterPro" id="IPR001138">
    <property type="entry name" value="Zn2Cys6_DnaBD"/>
</dbReference>
<comment type="caution">
    <text evidence="4">The sequence shown here is derived from an EMBL/GenBank/DDBJ whole genome shotgun (WGS) entry which is preliminary data.</text>
</comment>